<dbReference type="SMART" id="SM00368">
    <property type="entry name" value="LRR_RI"/>
    <property type="match status" value="7"/>
</dbReference>
<dbReference type="GO" id="GO:0031267">
    <property type="term" value="F:small GTPase binding"/>
    <property type="evidence" value="ECO:0007669"/>
    <property type="project" value="TreeGrafter"/>
</dbReference>
<name>A0A8J9SV07_PHATR</name>
<evidence type="ECO:0000313" key="4">
    <source>
        <dbReference type="EMBL" id="CAG9290599.1"/>
    </source>
</evidence>
<dbReference type="GO" id="GO:0005634">
    <property type="term" value="C:nucleus"/>
    <property type="evidence" value="ECO:0007669"/>
    <property type="project" value="TreeGrafter"/>
</dbReference>
<dbReference type="EMBL" id="OU594946">
    <property type="protein sequence ID" value="CAG9290599.1"/>
    <property type="molecule type" value="Genomic_DNA"/>
</dbReference>
<dbReference type="InterPro" id="IPR032675">
    <property type="entry name" value="LRR_dom_sf"/>
</dbReference>
<proteinExistence type="predicted"/>
<organism evidence="4">
    <name type="scientific">Phaeodactylum tricornutum</name>
    <name type="common">Diatom</name>
    <dbReference type="NCBI Taxonomy" id="2850"/>
    <lineage>
        <taxon>Eukaryota</taxon>
        <taxon>Sar</taxon>
        <taxon>Stramenopiles</taxon>
        <taxon>Ochrophyta</taxon>
        <taxon>Bacillariophyta</taxon>
        <taxon>Bacillariophyceae</taxon>
        <taxon>Bacillariophycidae</taxon>
        <taxon>Naviculales</taxon>
        <taxon>Phaeodactylaceae</taxon>
        <taxon>Phaeodactylum</taxon>
    </lineage>
</organism>
<dbReference type="AlphaFoldDB" id="A0A8J9SV07"/>
<dbReference type="Pfam" id="PF13516">
    <property type="entry name" value="LRR_6"/>
    <property type="match status" value="2"/>
</dbReference>
<keyword evidence="3" id="KW-0677">Repeat</keyword>
<dbReference type="GO" id="GO:0005829">
    <property type="term" value="C:cytosol"/>
    <property type="evidence" value="ECO:0007669"/>
    <property type="project" value="TreeGrafter"/>
</dbReference>
<gene>
    <name evidence="4" type="ORF">PTTT1_LOCUS45305</name>
</gene>
<dbReference type="PANTHER" id="PTHR24113:SF12">
    <property type="entry name" value="RAN GTPASE-ACTIVATING PROTEIN 1"/>
    <property type="match status" value="1"/>
</dbReference>
<reference evidence="4" key="1">
    <citation type="submission" date="2022-02" db="EMBL/GenBank/DDBJ databases">
        <authorList>
            <person name="Giguere J D."/>
        </authorList>
    </citation>
    <scope>NUCLEOTIDE SEQUENCE</scope>
    <source>
        <strain evidence="4">CCAP 1055/1</strain>
    </source>
</reference>
<keyword evidence="1" id="KW-0343">GTPase activation</keyword>
<dbReference type="InterPro" id="IPR027038">
    <property type="entry name" value="RanGap"/>
</dbReference>
<accession>A0A8J9SV07</accession>
<dbReference type="InterPro" id="IPR001611">
    <property type="entry name" value="Leu-rich_rpt"/>
</dbReference>
<dbReference type="PANTHER" id="PTHR24113">
    <property type="entry name" value="RAN GTPASE-ACTIVATING PROTEIN 1"/>
    <property type="match status" value="1"/>
</dbReference>
<evidence type="ECO:0000256" key="1">
    <source>
        <dbReference type="ARBA" id="ARBA00022468"/>
    </source>
</evidence>
<protein>
    <submittedName>
        <fullName evidence="4">Uncharacterized protein</fullName>
    </submittedName>
</protein>
<evidence type="ECO:0000256" key="2">
    <source>
        <dbReference type="ARBA" id="ARBA00022614"/>
    </source>
</evidence>
<dbReference type="Proteomes" id="UP000836788">
    <property type="component" value="Chromosome 5"/>
</dbReference>
<keyword evidence="2" id="KW-0433">Leucine-rich repeat</keyword>
<sequence length="497" mass="53369">MAGAWSGSSGWGSSSEALMLRVEANDPTLRDLVVLPTKSWSASQVDRLATALAHGTNTHLCAIHASGHAVTPESLRSLGQAIAHCGHRIQHLAVGDVTMGDAGAQALLDGLTDNGVTSAYAESKSHALLDLSYKGLGPASFCRFVHFCERENHPWSRWCLARNVGLLTSPVGNDIPHAAVLLQRLHELDLSDCDLDEDQCVSLFALDTTSGASTLRSCRLSHNPRIGPRGARAVWHFLLSSSSSSPRLHQEPEPQYGYTNNIQELYLNNCGITDDGMRGLADGSRDERAQCPLRILDVSENQLTSASASSLVHVLSPSCGNPDAHVPFPDLIELNVSQNPLREGVLVLVHQGLVPRHTHSLASPHGTTRLQSLDLSATHCTVPGAHAALSSSHVTTLRLFDNRLGRGPDGWNALDLRTAAPELEMLDLAGNGADQAAVVRLLQVLVDDTDPDTLILPLLKTLVVGGNQGGTDLEDLCAQIRKVRPDLDIARDKIRKR</sequence>
<dbReference type="SUPFAM" id="SSF52047">
    <property type="entry name" value="RNI-like"/>
    <property type="match status" value="2"/>
</dbReference>
<dbReference type="Gene3D" id="3.80.10.10">
    <property type="entry name" value="Ribonuclease Inhibitor"/>
    <property type="match status" value="3"/>
</dbReference>
<dbReference type="GO" id="GO:0048471">
    <property type="term" value="C:perinuclear region of cytoplasm"/>
    <property type="evidence" value="ECO:0007669"/>
    <property type="project" value="TreeGrafter"/>
</dbReference>
<dbReference type="GO" id="GO:0006913">
    <property type="term" value="P:nucleocytoplasmic transport"/>
    <property type="evidence" value="ECO:0007669"/>
    <property type="project" value="TreeGrafter"/>
</dbReference>
<evidence type="ECO:0000256" key="3">
    <source>
        <dbReference type="ARBA" id="ARBA00022737"/>
    </source>
</evidence>
<dbReference type="GO" id="GO:0005096">
    <property type="term" value="F:GTPase activator activity"/>
    <property type="evidence" value="ECO:0007669"/>
    <property type="project" value="UniProtKB-KW"/>
</dbReference>